<accession>A0ABW5S716</accession>
<proteinExistence type="predicted"/>
<feature type="transmembrane region" description="Helical" evidence="1">
    <location>
        <begin position="63"/>
        <end position="85"/>
    </location>
</feature>
<name>A0ABW5S716_9BACL</name>
<evidence type="ECO:0000313" key="3">
    <source>
        <dbReference type="Proteomes" id="UP001597399"/>
    </source>
</evidence>
<organism evidence="2 3">
    <name type="scientific">Sporolactobacillus shoreicorticis</name>
    <dbReference type="NCBI Taxonomy" id="1923877"/>
    <lineage>
        <taxon>Bacteria</taxon>
        <taxon>Bacillati</taxon>
        <taxon>Bacillota</taxon>
        <taxon>Bacilli</taxon>
        <taxon>Bacillales</taxon>
        <taxon>Sporolactobacillaceae</taxon>
        <taxon>Sporolactobacillus</taxon>
    </lineage>
</organism>
<feature type="transmembrane region" description="Helical" evidence="1">
    <location>
        <begin position="16"/>
        <end position="42"/>
    </location>
</feature>
<protein>
    <recommendedName>
        <fullName evidence="4">Yip1 domain-containing protein</fullName>
    </recommendedName>
</protein>
<reference evidence="3" key="1">
    <citation type="journal article" date="2019" name="Int. J. Syst. Evol. Microbiol.">
        <title>The Global Catalogue of Microorganisms (GCM) 10K type strain sequencing project: providing services to taxonomists for standard genome sequencing and annotation.</title>
        <authorList>
            <consortium name="The Broad Institute Genomics Platform"/>
            <consortium name="The Broad Institute Genome Sequencing Center for Infectious Disease"/>
            <person name="Wu L."/>
            <person name="Ma J."/>
        </authorList>
    </citation>
    <scope>NUCLEOTIDE SEQUENCE [LARGE SCALE GENOMIC DNA]</scope>
    <source>
        <strain evidence="3">TISTR 2466</strain>
    </source>
</reference>
<dbReference type="RefSeq" id="WP_253060568.1">
    <property type="nucleotide sequence ID" value="NZ_JAMXWM010000006.1"/>
</dbReference>
<keyword evidence="3" id="KW-1185">Reference proteome</keyword>
<dbReference type="EMBL" id="JBHUMQ010000049">
    <property type="protein sequence ID" value="MFD2695590.1"/>
    <property type="molecule type" value="Genomic_DNA"/>
</dbReference>
<evidence type="ECO:0008006" key="4">
    <source>
        <dbReference type="Google" id="ProtNLM"/>
    </source>
</evidence>
<evidence type="ECO:0000313" key="2">
    <source>
        <dbReference type="EMBL" id="MFD2695590.1"/>
    </source>
</evidence>
<evidence type="ECO:0000256" key="1">
    <source>
        <dbReference type="SAM" id="Phobius"/>
    </source>
</evidence>
<keyword evidence="1" id="KW-0472">Membrane</keyword>
<dbReference type="Proteomes" id="UP001597399">
    <property type="component" value="Unassembled WGS sequence"/>
</dbReference>
<sequence length="160" mass="18074">MICAPVFFNHATSPVFMFYFLPPLFVLAAAANLIAAMIIYFLATKFFSIKVRGNQALRMIFGLWLIDLIAYLFGSLFLVTIGMLGKKFHVLLIDYDMIYSSLVSTLLFASAVLLSALIIYVLNYFYLSMYLTKKQAARVALLFAILTAPYPFLIPASFLY</sequence>
<comment type="caution">
    <text evidence="2">The sequence shown here is derived from an EMBL/GenBank/DDBJ whole genome shotgun (WGS) entry which is preliminary data.</text>
</comment>
<gene>
    <name evidence="2" type="ORF">ACFSUE_18475</name>
</gene>
<keyword evidence="1" id="KW-1133">Transmembrane helix</keyword>
<keyword evidence="1" id="KW-0812">Transmembrane</keyword>
<feature type="transmembrane region" description="Helical" evidence="1">
    <location>
        <begin position="139"/>
        <end position="159"/>
    </location>
</feature>
<feature type="transmembrane region" description="Helical" evidence="1">
    <location>
        <begin position="97"/>
        <end position="127"/>
    </location>
</feature>